<protein>
    <submittedName>
        <fullName evidence="1">Uncharacterized protein</fullName>
    </submittedName>
</protein>
<dbReference type="Proteomes" id="UP000233399">
    <property type="component" value="Unassembled WGS sequence"/>
</dbReference>
<proteinExistence type="predicted"/>
<organism evidence="1 2">
    <name type="scientific">Pseudomonas monteilii</name>
    <dbReference type="NCBI Taxonomy" id="76759"/>
    <lineage>
        <taxon>Bacteria</taxon>
        <taxon>Pseudomonadati</taxon>
        <taxon>Pseudomonadota</taxon>
        <taxon>Gammaproteobacteria</taxon>
        <taxon>Pseudomonadales</taxon>
        <taxon>Pseudomonadaceae</taxon>
        <taxon>Pseudomonas</taxon>
    </lineage>
</organism>
<evidence type="ECO:0000313" key="1">
    <source>
        <dbReference type="EMBL" id="PKI19417.1"/>
    </source>
</evidence>
<evidence type="ECO:0000313" key="2">
    <source>
        <dbReference type="Proteomes" id="UP000233399"/>
    </source>
</evidence>
<dbReference type="EMBL" id="PJCG01000061">
    <property type="protein sequence ID" value="PKI19417.1"/>
    <property type="molecule type" value="Genomic_DNA"/>
</dbReference>
<dbReference type="RefSeq" id="WP_101196696.1">
    <property type="nucleotide sequence ID" value="NZ_PJCG01000061.1"/>
</dbReference>
<dbReference type="Pfam" id="PF24027">
    <property type="entry name" value="DUF7338"/>
    <property type="match status" value="1"/>
</dbReference>
<comment type="caution">
    <text evidence="1">The sequence shown here is derived from an EMBL/GenBank/DDBJ whole genome shotgun (WGS) entry which is preliminary data.</text>
</comment>
<accession>A0A2N1IMD6</accession>
<gene>
    <name evidence="1" type="ORF">CXB65_23325</name>
</gene>
<name>A0A2N1IMD6_9PSED</name>
<dbReference type="InterPro" id="IPR055762">
    <property type="entry name" value="DUF7338"/>
</dbReference>
<sequence>MLKHLIQAAAQWLLLFPARVALILLGALVVPMALPFHIRRGPPMPFTQAPGNWQLVVLPPWAWLWSNDRDGALGDKRGWWHLNAPFGLGAYHWFSMLWWLALRNPANNMRFTPLFGCPVTECDYRYWGDQSVEDRPGEGGCRLLLATHKKTGRRYYGFYGVWQWSATRAVVIQLGFKGEPKDWLEDYSGDLSRQWAGMTFEINLFKDIS</sequence>
<dbReference type="AlphaFoldDB" id="A0A2N1IMD6"/>
<reference evidence="1 2" key="1">
    <citation type="submission" date="2017-12" db="EMBL/GenBank/DDBJ databases">
        <title>Isolation and characterization of an aerobic denitrifying Pseudomonas monteilii CY06 from aquaculture ponds.</title>
        <authorList>
            <person name="Ma Q."/>
            <person name="Cai Y."/>
            <person name="He Z."/>
        </authorList>
    </citation>
    <scope>NUCLEOTIDE SEQUENCE [LARGE SCALE GENOMIC DNA]</scope>
    <source>
        <strain evidence="1 2">CY06</strain>
    </source>
</reference>